<proteinExistence type="predicted"/>
<reference evidence="1" key="1">
    <citation type="submission" date="2017-07" db="EMBL/GenBank/DDBJ databases">
        <title>Taro Niue Genome Assembly and Annotation.</title>
        <authorList>
            <person name="Atibalentja N."/>
            <person name="Keating K."/>
            <person name="Fields C.J."/>
        </authorList>
    </citation>
    <scope>NUCLEOTIDE SEQUENCE</scope>
    <source>
        <strain evidence="1">Niue_2</strain>
        <tissue evidence="1">Leaf</tissue>
    </source>
</reference>
<sequence>MPEPGLRLTYRFGGYWKTLRSGNSLEGHLGLFPEVGEVVEVVEVQKYLHMWHLQMAQVLYKEAEEEREYQPS</sequence>
<evidence type="ECO:0000313" key="1">
    <source>
        <dbReference type="EMBL" id="MQL89607.1"/>
    </source>
</evidence>
<gene>
    <name evidence="1" type="ORF">Taro_022177</name>
</gene>
<name>A0A843V4M3_COLES</name>
<dbReference type="AlphaFoldDB" id="A0A843V4M3"/>
<organism evidence="1 2">
    <name type="scientific">Colocasia esculenta</name>
    <name type="common">Wild taro</name>
    <name type="synonym">Arum esculentum</name>
    <dbReference type="NCBI Taxonomy" id="4460"/>
    <lineage>
        <taxon>Eukaryota</taxon>
        <taxon>Viridiplantae</taxon>
        <taxon>Streptophyta</taxon>
        <taxon>Embryophyta</taxon>
        <taxon>Tracheophyta</taxon>
        <taxon>Spermatophyta</taxon>
        <taxon>Magnoliopsida</taxon>
        <taxon>Liliopsida</taxon>
        <taxon>Araceae</taxon>
        <taxon>Aroideae</taxon>
        <taxon>Colocasieae</taxon>
        <taxon>Colocasia</taxon>
    </lineage>
</organism>
<protein>
    <submittedName>
        <fullName evidence="1">Uncharacterized protein</fullName>
    </submittedName>
</protein>
<accession>A0A843V4M3</accession>
<evidence type="ECO:0000313" key="2">
    <source>
        <dbReference type="Proteomes" id="UP000652761"/>
    </source>
</evidence>
<dbReference type="EMBL" id="NMUH01001162">
    <property type="protein sequence ID" value="MQL89607.1"/>
    <property type="molecule type" value="Genomic_DNA"/>
</dbReference>
<keyword evidence="2" id="KW-1185">Reference proteome</keyword>
<comment type="caution">
    <text evidence="1">The sequence shown here is derived from an EMBL/GenBank/DDBJ whole genome shotgun (WGS) entry which is preliminary data.</text>
</comment>
<dbReference type="Proteomes" id="UP000652761">
    <property type="component" value="Unassembled WGS sequence"/>
</dbReference>